<reference evidence="1 2" key="2">
    <citation type="submission" date="2024-11" db="EMBL/GenBank/DDBJ databases">
        <title>Using genomics to understand microbial adaptation to soil warming.</title>
        <authorList>
            <person name="Deangelis K.M. PhD."/>
        </authorList>
    </citation>
    <scope>NUCLEOTIDE SEQUENCE [LARGE SCALE GENOMIC DNA]</scope>
    <source>
        <strain evidence="1 2">GAS97</strain>
    </source>
</reference>
<dbReference type="RefSeq" id="WP_404613619.1">
    <property type="nucleotide sequence ID" value="NZ_JBIYDN010000038.1"/>
</dbReference>
<sequence>MLVESAGLHAWLVGEDGVENEIRYPSPEYSSAAEALTDLVGDDPRVYWIYIGGDIELLNRAGVSTPMLAALFGCPVMPFECAPFCNGAQRVDERLAHSPLFAVAMGLALREVMP</sequence>
<evidence type="ECO:0000313" key="2">
    <source>
        <dbReference type="Proteomes" id="UP001620514"/>
    </source>
</evidence>
<comment type="caution">
    <text evidence="1">The sequence shown here is derived from an EMBL/GenBank/DDBJ whole genome shotgun (WGS) entry which is preliminary data.</text>
</comment>
<gene>
    <name evidence="1" type="ORF">ABH943_007809</name>
</gene>
<accession>A0ABW8MVL7</accession>
<proteinExistence type="predicted"/>
<dbReference type="EMBL" id="JBIYDN010000038">
    <property type="protein sequence ID" value="MFK4447771.1"/>
    <property type="molecule type" value="Genomic_DNA"/>
</dbReference>
<protein>
    <recommendedName>
        <fullName evidence="3">Competence protein ComA</fullName>
    </recommendedName>
</protein>
<evidence type="ECO:0008006" key="3">
    <source>
        <dbReference type="Google" id="ProtNLM"/>
    </source>
</evidence>
<organism evidence="1 2">
    <name type="scientific">Caballeronia udeis</name>
    <dbReference type="NCBI Taxonomy" id="1232866"/>
    <lineage>
        <taxon>Bacteria</taxon>
        <taxon>Pseudomonadati</taxon>
        <taxon>Pseudomonadota</taxon>
        <taxon>Betaproteobacteria</taxon>
        <taxon>Burkholderiales</taxon>
        <taxon>Burkholderiaceae</taxon>
        <taxon>Caballeronia</taxon>
    </lineage>
</organism>
<keyword evidence="2" id="KW-1185">Reference proteome</keyword>
<reference evidence="1 2" key="1">
    <citation type="submission" date="2024-10" db="EMBL/GenBank/DDBJ databases">
        <authorList>
            <person name="Deangelis K."/>
            <person name="Huntemann M."/>
            <person name="Clum A."/>
            <person name="Wang J."/>
            <person name="Palaniappan K."/>
            <person name="Ritter S."/>
            <person name="Chen I.-M."/>
            <person name="Stamatis D."/>
            <person name="Reddy T."/>
            <person name="O'Malley R."/>
            <person name="Daum C."/>
            <person name="Ng V."/>
            <person name="Ivanova N."/>
            <person name="Kyrpides N."/>
            <person name="Woyke T."/>
        </authorList>
    </citation>
    <scope>NUCLEOTIDE SEQUENCE [LARGE SCALE GENOMIC DNA]</scope>
    <source>
        <strain evidence="1 2">GAS97</strain>
    </source>
</reference>
<evidence type="ECO:0000313" key="1">
    <source>
        <dbReference type="EMBL" id="MFK4447771.1"/>
    </source>
</evidence>
<name>A0ABW8MVL7_9BURK</name>
<dbReference type="Proteomes" id="UP001620514">
    <property type="component" value="Unassembled WGS sequence"/>
</dbReference>